<gene>
    <name evidence="2" type="ORF">P7079_07100</name>
</gene>
<proteinExistence type="predicted"/>
<reference evidence="2 3" key="1">
    <citation type="submission" date="2023-03" db="EMBL/GenBank/DDBJ databases">
        <title>Complete genome of Arcanobacterium canis strain DSM 25104 isolated in 2010 from a canine otitis externa in Germany.</title>
        <authorList>
            <person name="Borowiak M."/>
            <person name="Kreitlow A."/>
            <person name="Malorny B."/>
            <person name="Laemmler C."/>
            <person name="Prenger-Berninghoff E."/>
            <person name="Ploetz M."/>
            <person name="Abdulmawjood A."/>
        </authorList>
    </citation>
    <scope>NUCLEOTIDE SEQUENCE [LARGE SCALE GENOMIC DNA]</scope>
    <source>
        <strain evidence="2 3">DSM 25104</strain>
    </source>
</reference>
<dbReference type="EMBL" id="CP121208">
    <property type="protein sequence ID" value="WFM83155.1"/>
    <property type="molecule type" value="Genomic_DNA"/>
</dbReference>
<sequence length="94" mass="11024">MTYWFSWVLAHFIPALLFIGAAFSLLDAALRPADRWWAASQPKKFWLIWMGVSLALIVADFMYRLPMGGLITLVMAVGIVYYIGPERQRMWRWR</sequence>
<protein>
    <recommendedName>
        <fullName evidence="4">DUF2516 domain-containing protein</fullName>
    </recommendedName>
</protein>
<feature type="transmembrane region" description="Helical" evidence="1">
    <location>
        <begin position="69"/>
        <end position="84"/>
    </location>
</feature>
<keyword evidence="1" id="KW-1133">Transmembrane helix</keyword>
<keyword evidence="1" id="KW-0812">Transmembrane</keyword>
<dbReference type="RefSeq" id="WP_278012580.1">
    <property type="nucleotide sequence ID" value="NZ_CP121208.1"/>
</dbReference>
<accession>A0ABY8FXB0</accession>
<evidence type="ECO:0008006" key="4">
    <source>
        <dbReference type="Google" id="ProtNLM"/>
    </source>
</evidence>
<dbReference type="Proteomes" id="UP001215216">
    <property type="component" value="Chromosome"/>
</dbReference>
<keyword evidence="1" id="KW-0472">Membrane</keyword>
<evidence type="ECO:0000256" key="1">
    <source>
        <dbReference type="SAM" id="Phobius"/>
    </source>
</evidence>
<evidence type="ECO:0000313" key="3">
    <source>
        <dbReference type="Proteomes" id="UP001215216"/>
    </source>
</evidence>
<organism evidence="2 3">
    <name type="scientific">Arcanobacterium canis</name>
    <dbReference type="NCBI Taxonomy" id="999183"/>
    <lineage>
        <taxon>Bacteria</taxon>
        <taxon>Bacillati</taxon>
        <taxon>Actinomycetota</taxon>
        <taxon>Actinomycetes</taxon>
        <taxon>Actinomycetales</taxon>
        <taxon>Actinomycetaceae</taxon>
        <taxon>Arcanobacterium</taxon>
    </lineage>
</organism>
<evidence type="ECO:0000313" key="2">
    <source>
        <dbReference type="EMBL" id="WFM83155.1"/>
    </source>
</evidence>
<feature type="transmembrane region" description="Helical" evidence="1">
    <location>
        <begin position="6"/>
        <end position="26"/>
    </location>
</feature>
<keyword evidence="3" id="KW-1185">Reference proteome</keyword>
<feature type="transmembrane region" description="Helical" evidence="1">
    <location>
        <begin position="46"/>
        <end position="63"/>
    </location>
</feature>
<name>A0ABY8FXB0_9ACTO</name>